<keyword evidence="2" id="KW-0378">Hydrolase</keyword>
<dbReference type="EC" id="3.5.1.81" evidence="2"/>
<dbReference type="EMBL" id="CABHNW010000014">
    <property type="protein sequence ID" value="VUX31745.1"/>
    <property type="molecule type" value="Genomic_DNA"/>
</dbReference>
<dbReference type="SUPFAM" id="SSF51556">
    <property type="entry name" value="Metallo-dependent hydrolases"/>
    <property type="match status" value="1"/>
</dbReference>
<feature type="domain" description="Amidohydrolase 3" evidence="1">
    <location>
        <begin position="43"/>
        <end position="278"/>
    </location>
</feature>
<dbReference type="InterPro" id="IPR050378">
    <property type="entry name" value="Metallo-dep_Hydrolases_sf"/>
</dbReference>
<dbReference type="PANTHER" id="PTHR11647:SF1">
    <property type="entry name" value="COLLAPSIN RESPONSE MEDIATOR PROTEIN"/>
    <property type="match status" value="1"/>
</dbReference>
<dbReference type="GO" id="GO:0047420">
    <property type="term" value="F:N-acyl-D-amino-acid deacylase activity"/>
    <property type="evidence" value="ECO:0007669"/>
    <property type="project" value="UniProtKB-EC"/>
</dbReference>
<dbReference type="GO" id="GO:0005829">
    <property type="term" value="C:cytosol"/>
    <property type="evidence" value="ECO:0007669"/>
    <property type="project" value="TreeGrafter"/>
</dbReference>
<dbReference type="Proteomes" id="UP000408482">
    <property type="component" value="Unassembled WGS sequence"/>
</dbReference>
<dbReference type="Pfam" id="PF07969">
    <property type="entry name" value="Amidohydro_3"/>
    <property type="match status" value="2"/>
</dbReference>
<organism evidence="2 3">
    <name type="scientific">Blautia luti</name>
    <dbReference type="NCBI Taxonomy" id="89014"/>
    <lineage>
        <taxon>Bacteria</taxon>
        <taxon>Bacillati</taxon>
        <taxon>Bacillota</taxon>
        <taxon>Clostridia</taxon>
        <taxon>Lachnospirales</taxon>
        <taxon>Lachnospiraceae</taxon>
        <taxon>Blautia</taxon>
    </lineage>
</organism>
<evidence type="ECO:0000313" key="3">
    <source>
        <dbReference type="Proteomes" id="UP000408482"/>
    </source>
</evidence>
<dbReference type="InterPro" id="IPR032466">
    <property type="entry name" value="Metal_Hydrolase"/>
</dbReference>
<dbReference type="PANTHER" id="PTHR11647">
    <property type="entry name" value="HYDRANTOINASE/DIHYDROPYRIMIDINASE FAMILY MEMBER"/>
    <property type="match status" value="1"/>
</dbReference>
<dbReference type="Gene3D" id="3.20.20.140">
    <property type="entry name" value="Metal-dependent hydrolases"/>
    <property type="match status" value="1"/>
</dbReference>
<dbReference type="GO" id="GO:0016812">
    <property type="term" value="F:hydrolase activity, acting on carbon-nitrogen (but not peptide) bonds, in cyclic amides"/>
    <property type="evidence" value="ECO:0007669"/>
    <property type="project" value="TreeGrafter"/>
</dbReference>
<sequence length="534" mass="59802">MKKLIKGGLVVDGTKKPGYKADVLVENDKIVKIGDIDTTEDMEVIDATGLVVAPGFIDTHSHSDLQILVDPEVRPKIMQGITTEVLGQDGISMAPLPPQYISPWRKNLAGLDGDSDEIDWNYQTTEGYLKMLEHVKPGLNECYLVPHGNIRMEAMGLENRLPNEEELEKMRQITRREMEAGAIGLSTGLIYMPCAYSESKEIIEMCKVVAEYDGRFVIHQRSEADTILDSMEEVIKIGRESGVKIHYSHFKVCGKKNWDKIDDVVRLLEAAEKEGIDVSFDQYPYVAGSTMLGVILPPWVHDGGTDKVLERLADKELRKKMVYDIEHGIPGWDNFVEFAGLDKIFVTSVKTEKNQDAVGLSLTQLGELRGKDPYEATFDLLYEEENAVGMVDFYGTEEHVQLFMKRPEMNACTDGLLGGKPHPRVYGAFPRILGKYVREDKALTLEEAVYKMTKKPATAFNMTDRGEIREGAYADICIFNPDTVIDKGTFTDPIQYPEGIEYVMVNGELAVKHGEHTGVRNGSVLKKKGKEVVK</sequence>
<feature type="domain" description="Amidohydrolase 3" evidence="1">
    <location>
        <begin position="420"/>
        <end position="509"/>
    </location>
</feature>
<evidence type="ECO:0000313" key="2">
    <source>
        <dbReference type="EMBL" id="VUX31745.1"/>
    </source>
</evidence>
<reference evidence="2 3" key="1">
    <citation type="submission" date="2019-07" db="EMBL/GenBank/DDBJ databases">
        <authorList>
            <person name="Hibberd C M."/>
            <person name="Gehrig L. J."/>
            <person name="Chang H.-W."/>
            <person name="Venkatesh S."/>
        </authorList>
    </citation>
    <scope>NUCLEOTIDE SEQUENCE [LARGE SCALE GENOMIC DNA]</scope>
    <source>
        <strain evidence="2">Blautia_luti_SSTS_Bg7063</strain>
    </source>
</reference>
<proteinExistence type="predicted"/>
<dbReference type="CDD" id="cd01297">
    <property type="entry name" value="D-aminoacylase"/>
    <property type="match status" value="1"/>
</dbReference>
<dbReference type="AlphaFoldDB" id="A0A564VGW3"/>
<dbReference type="InterPro" id="IPR023100">
    <property type="entry name" value="D-aminoacylase_insert_dom_sf"/>
</dbReference>
<dbReference type="Gene3D" id="3.30.1490.130">
    <property type="entry name" value="D-aminoacylase. Domain 3"/>
    <property type="match status" value="1"/>
</dbReference>
<dbReference type="SUPFAM" id="SSF51338">
    <property type="entry name" value="Composite domain of metallo-dependent hydrolases"/>
    <property type="match status" value="1"/>
</dbReference>
<dbReference type="RefSeq" id="WP_144092636.1">
    <property type="nucleotide sequence ID" value="NZ_CABHMX010000078.1"/>
</dbReference>
<gene>
    <name evidence="2" type="primary">dan</name>
    <name evidence="2" type="ORF">RSSSTS7063_02332</name>
</gene>
<dbReference type="Gene3D" id="2.30.40.10">
    <property type="entry name" value="Urease, subunit C, domain 1"/>
    <property type="match status" value="1"/>
</dbReference>
<name>A0A564VGW3_9FIRM</name>
<accession>A0A564VGW3</accession>
<dbReference type="InterPro" id="IPR013108">
    <property type="entry name" value="Amidohydro_3"/>
</dbReference>
<keyword evidence="3" id="KW-1185">Reference proteome</keyword>
<dbReference type="InterPro" id="IPR011059">
    <property type="entry name" value="Metal-dep_hydrolase_composite"/>
</dbReference>
<evidence type="ECO:0000259" key="1">
    <source>
        <dbReference type="Pfam" id="PF07969"/>
    </source>
</evidence>
<protein>
    <submittedName>
        <fullName evidence="2">D-aminoacylase</fullName>
        <ecNumber evidence="2">3.5.1.81</ecNumber>
    </submittedName>
</protein>